<evidence type="ECO:0000256" key="7">
    <source>
        <dbReference type="ARBA" id="ARBA00022679"/>
    </source>
</evidence>
<protein>
    <recommendedName>
        <fullName evidence="5 11">Transaldolase</fullName>
        <ecNumber evidence="5 11">2.2.1.2</ecNumber>
    </recommendedName>
</protein>
<dbReference type="GO" id="GO:0004801">
    <property type="term" value="F:transaldolase activity"/>
    <property type="evidence" value="ECO:0007669"/>
    <property type="project" value="UniProtKB-UniRule"/>
</dbReference>
<evidence type="ECO:0000256" key="1">
    <source>
        <dbReference type="ARBA" id="ARBA00003518"/>
    </source>
</evidence>
<dbReference type="UniPathway" id="UPA00115">
    <property type="reaction ID" value="UER00414"/>
</dbReference>
<dbReference type="Proteomes" id="UP000028486">
    <property type="component" value="Chromosome"/>
</dbReference>
<name>A0A076FEE5_9BACT</name>
<keyword evidence="6 11" id="KW-0963">Cytoplasm</keyword>
<comment type="similarity">
    <text evidence="4 11">Belongs to the transaldolase family. Type 2 subfamily.</text>
</comment>
<dbReference type="EMBL" id="CP009043">
    <property type="protein sequence ID" value="AII14219.1"/>
    <property type="molecule type" value="Genomic_DNA"/>
</dbReference>
<dbReference type="GO" id="GO:0005737">
    <property type="term" value="C:cytoplasm"/>
    <property type="evidence" value="ECO:0007669"/>
    <property type="project" value="UniProtKB-SubCell"/>
</dbReference>
<evidence type="ECO:0000256" key="8">
    <source>
        <dbReference type="ARBA" id="ARBA00023126"/>
    </source>
</evidence>
<evidence type="ECO:0000256" key="11">
    <source>
        <dbReference type="HAMAP-Rule" id="MF_00493"/>
    </source>
</evidence>
<dbReference type="Gene3D" id="3.20.20.70">
    <property type="entry name" value="Aldolase class I"/>
    <property type="match status" value="1"/>
</dbReference>
<dbReference type="InterPro" id="IPR013785">
    <property type="entry name" value="Aldolase_TIM"/>
</dbReference>
<comment type="pathway">
    <text evidence="3 11">Carbohydrate degradation; pentose phosphate pathway; D-glyceraldehyde 3-phosphate and beta-D-fructose 6-phosphate from D-ribose 5-phosphate and D-xylulose 5-phosphate (non-oxidative stage): step 2/3.</text>
</comment>
<evidence type="ECO:0000256" key="4">
    <source>
        <dbReference type="ARBA" id="ARBA00008426"/>
    </source>
</evidence>
<feature type="active site" description="Schiff-base intermediate with substrate" evidence="11">
    <location>
        <position position="130"/>
    </location>
</feature>
<dbReference type="AlphaFoldDB" id="A0A076FEE5"/>
<proteinExistence type="inferred from homology"/>
<dbReference type="InterPro" id="IPR004732">
    <property type="entry name" value="Transaldolase_2"/>
</dbReference>
<evidence type="ECO:0000313" key="13">
    <source>
        <dbReference type="Proteomes" id="UP000028486"/>
    </source>
</evidence>
<dbReference type="InterPro" id="IPR001585">
    <property type="entry name" value="TAL/FSA"/>
</dbReference>
<keyword evidence="13" id="KW-1185">Reference proteome</keyword>
<evidence type="ECO:0000256" key="3">
    <source>
        <dbReference type="ARBA" id="ARBA00004857"/>
    </source>
</evidence>
<dbReference type="NCBIfam" id="NF003026">
    <property type="entry name" value="PRK03903.1"/>
    <property type="match status" value="1"/>
</dbReference>
<dbReference type="HAMAP" id="MF_00493">
    <property type="entry name" value="Transaldolase_2"/>
    <property type="match status" value="1"/>
</dbReference>
<comment type="catalytic activity">
    <reaction evidence="10 11">
        <text>D-sedoheptulose 7-phosphate + D-glyceraldehyde 3-phosphate = D-erythrose 4-phosphate + beta-D-fructose 6-phosphate</text>
        <dbReference type="Rhea" id="RHEA:17053"/>
        <dbReference type="ChEBI" id="CHEBI:16897"/>
        <dbReference type="ChEBI" id="CHEBI:57483"/>
        <dbReference type="ChEBI" id="CHEBI:57634"/>
        <dbReference type="ChEBI" id="CHEBI:59776"/>
        <dbReference type="EC" id="2.2.1.2"/>
    </reaction>
</comment>
<dbReference type="HOGENOM" id="CLU_050771_1_0_7"/>
<dbReference type="OrthoDB" id="9809101at2"/>
<keyword evidence="8 11" id="KW-0570">Pentose shunt</keyword>
<gene>
    <name evidence="11 12" type="primary">tal</name>
    <name evidence="12" type="ORF">CIG1485E_0348</name>
</gene>
<dbReference type="InterPro" id="IPR018225">
    <property type="entry name" value="Transaldolase_AS"/>
</dbReference>
<evidence type="ECO:0000256" key="6">
    <source>
        <dbReference type="ARBA" id="ARBA00022490"/>
    </source>
</evidence>
<organism evidence="12 13">
    <name type="scientific">Campylobacter iguaniorum</name>
    <dbReference type="NCBI Taxonomy" id="1244531"/>
    <lineage>
        <taxon>Bacteria</taxon>
        <taxon>Pseudomonadati</taxon>
        <taxon>Campylobacterota</taxon>
        <taxon>Epsilonproteobacteria</taxon>
        <taxon>Campylobacterales</taxon>
        <taxon>Campylobacteraceae</taxon>
        <taxon>Campylobacter</taxon>
    </lineage>
</organism>
<evidence type="ECO:0000256" key="2">
    <source>
        <dbReference type="ARBA" id="ARBA00004496"/>
    </source>
</evidence>
<dbReference type="PANTHER" id="PTHR10683">
    <property type="entry name" value="TRANSALDOLASE"/>
    <property type="match status" value="1"/>
</dbReference>
<dbReference type="NCBIfam" id="TIGR00876">
    <property type="entry name" value="tal_mycobact"/>
    <property type="match status" value="1"/>
</dbReference>
<comment type="function">
    <text evidence="1 11">Transaldolase is important for the balance of metabolites in the pentose-phosphate pathway.</text>
</comment>
<evidence type="ECO:0000256" key="9">
    <source>
        <dbReference type="ARBA" id="ARBA00023270"/>
    </source>
</evidence>
<dbReference type="GO" id="GO:0005975">
    <property type="term" value="P:carbohydrate metabolic process"/>
    <property type="evidence" value="ECO:0007669"/>
    <property type="project" value="InterPro"/>
</dbReference>
<dbReference type="STRING" id="1244531.CIG2463D_0353"/>
<evidence type="ECO:0000313" key="12">
    <source>
        <dbReference type="EMBL" id="AII14219.1"/>
    </source>
</evidence>
<dbReference type="PROSITE" id="PS01054">
    <property type="entry name" value="TRANSALDOLASE_1"/>
    <property type="match status" value="1"/>
</dbReference>
<dbReference type="Pfam" id="PF00923">
    <property type="entry name" value="TAL_FSA"/>
    <property type="match status" value="1"/>
</dbReference>
<dbReference type="KEGG" id="caj:CIG1485E_0348"/>
<evidence type="ECO:0000256" key="10">
    <source>
        <dbReference type="ARBA" id="ARBA00048810"/>
    </source>
</evidence>
<dbReference type="GO" id="GO:0006098">
    <property type="term" value="P:pentose-phosphate shunt"/>
    <property type="evidence" value="ECO:0007669"/>
    <property type="project" value="UniProtKB-UniRule"/>
</dbReference>
<reference evidence="13" key="1">
    <citation type="journal article" date="2014" name="Genome Announc.">
        <title>Complete Genome Sequence of Campylobacter iguaniorum Strain 1485ET, Isolated from a Bearded Dragon (Pogona vitticeps).</title>
        <authorList>
            <person name="Gilbert M.J."/>
            <person name="Miller W.G."/>
            <person name="Yee E."/>
            <person name="Kik M."/>
            <person name="Wagenaar J.A."/>
            <person name="Duim B."/>
        </authorList>
    </citation>
    <scope>NUCLEOTIDE SEQUENCE [LARGE SCALE GENOMIC DNA]</scope>
    <source>
        <strain evidence="13">1485E</strain>
    </source>
</reference>
<comment type="subcellular location">
    <subcellularLocation>
        <location evidence="2 11">Cytoplasm</location>
    </subcellularLocation>
</comment>
<dbReference type="PIRSF" id="PIRSF036915">
    <property type="entry name" value="Trnald_Bac_Plnt"/>
    <property type="match status" value="1"/>
</dbReference>
<accession>A0A076FEE5</accession>
<dbReference type="PANTHER" id="PTHR10683:SF31">
    <property type="entry name" value="TRANSALDOLASE"/>
    <property type="match status" value="1"/>
</dbReference>
<dbReference type="eggNOG" id="COG0176">
    <property type="taxonomic scope" value="Bacteria"/>
</dbReference>
<dbReference type="SUPFAM" id="SSF51569">
    <property type="entry name" value="Aldolase"/>
    <property type="match status" value="1"/>
</dbReference>
<dbReference type="RefSeq" id="WP_038453050.1">
    <property type="nucleotide sequence ID" value="NZ_CP009043.1"/>
</dbReference>
<evidence type="ECO:0000256" key="5">
    <source>
        <dbReference type="ARBA" id="ARBA00013151"/>
    </source>
</evidence>
<keyword evidence="9 11" id="KW-0704">Schiff base</keyword>
<sequence length="332" mass="37054">MYNETIKFSLWCDFLERDFINSEFIDLIKNKTINGATSNPAIFKSAICESMAYSAMKEDYKKKSPKDLYEILATSDIKVAANKLLANYANGDDGFVSLEVDPNLYDDSEGTYKEGKKLFNAIKMPNVMIKVPATKDGYSAMKELIKKGVSVNATLIFSVDQAKECLDAFEEGSKAFAKRWPNSPLPKGVISIFVSRFDRLLDNDLKAAGIEAGKYGIYNATKAYKLIEERGLSNVRALFASTGVKGDELEPDYYIKELLYPNSINTAPLSTIKEFIKTSHEPKEIPSDSSISEFFNSCKNAGIDYDEVCQKLLDDGLDAFCKAFDEILKSLQ</sequence>
<dbReference type="EC" id="2.2.1.2" evidence="5 11"/>
<keyword evidence="7 11" id="KW-0808">Transferase</keyword>